<dbReference type="RefSeq" id="WP_153404518.1">
    <property type="nucleotide sequence ID" value="NZ_WIVT01000008.1"/>
</dbReference>
<evidence type="ECO:0000259" key="9">
    <source>
        <dbReference type="Pfam" id="PF18967"/>
    </source>
</evidence>
<feature type="transmembrane region" description="Helical" evidence="8">
    <location>
        <begin position="158"/>
        <end position="183"/>
    </location>
</feature>
<dbReference type="AlphaFoldDB" id="A0A6G1W257"/>
<evidence type="ECO:0000256" key="1">
    <source>
        <dbReference type="ARBA" id="ARBA00004236"/>
    </source>
</evidence>
<comment type="subcellular location">
    <subcellularLocation>
        <location evidence="1">Cell membrane</location>
    </subcellularLocation>
</comment>
<keyword evidence="5 8" id="KW-1133">Transmembrane helix</keyword>
<evidence type="ECO:0000256" key="2">
    <source>
        <dbReference type="ARBA" id="ARBA00022475"/>
    </source>
</evidence>
<dbReference type="Proteomes" id="UP000713985">
    <property type="component" value="Unassembled WGS sequence"/>
</dbReference>
<accession>A0A6G1W257</accession>
<keyword evidence="13" id="KW-1185">Reference proteome</keyword>
<evidence type="ECO:0000313" key="13">
    <source>
        <dbReference type="Proteomes" id="UP000713985"/>
    </source>
</evidence>
<feature type="transmembrane region" description="Helical" evidence="8">
    <location>
        <begin position="64"/>
        <end position="91"/>
    </location>
</feature>
<dbReference type="Proteomes" id="UP000443000">
    <property type="component" value="Unassembled WGS sequence"/>
</dbReference>
<gene>
    <name evidence="11" type="ORF">GHN41_09015</name>
    <name evidence="10" type="ORF">GHN94_04635</name>
</gene>
<evidence type="ECO:0000256" key="7">
    <source>
        <dbReference type="ARBA" id="ARBA00023136"/>
    </source>
</evidence>
<dbReference type="OrthoDB" id="6402656at2"/>
<evidence type="ECO:0000256" key="5">
    <source>
        <dbReference type="ARBA" id="ARBA00022989"/>
    </source>
</evidence>
<keyword evidence="7 8" id="KW-0472">Membrane</keyword>
<sequence length="189" mass="20745">MTEAAAKAIEQRTKNLLEVLKRLDVYIGTTNTKCAVVMSYCAAVIGLTTLLISRAATDISHPAFLVFIGLLSTMVFASSVACMWMAMSVIFPVTFSSPKKHVGNSVIFFGDISATGNTPSKYCEKIRDISDAAFLDDLSGQVFTMSKIVSEKFDRIKILSWCLMWLNFIPTAILLIGCVIYSIDSRGLF</sequence>
<comment type="caution">
    <text evidence="11">The sequence shown here is derived from an EMBL/GenBank/DDBJ whole genome shotgun (WGS) entry which is preliminary data.</text>
</comment>
<organism evidence="11 12">
    <name type="scientific">Pseudomonas helleri</name>
    <dbReference type="NCBI Taxonomy" id="1608996"/>
    <lineage>
        <taxon>Bacteria</taxon>
        <taxon>Pseudomonadati</taxon>
        <taxon>Pseudomonadota</taxon>
        <taxon>Gammaproteobacteria</taxon>
        <taxon>Pseudomonadales</taxon>
        <taxon>Pseudomonadaceae</taxon>
        <taxon>Pseudomonas</taxon>
    </lineage>
</organism>
<evidence type="ECO:0000313" key="10">
    <source>
        <dbReference type="EMBL" id="MQT25125.1"/>
    </source>
</evidence>
<protein>
    <recommendedName>
        <fullName evidence="9">Pycsar effector protein domain-containing protein</fullName>
    </recommendedName>
</protein>
<dbReference type="EMBL" id="WIVT01000008">
    <property type="protein sequence ID" value="MQU16576.1"/>
    <property type="molecule type" value="Genomic_DNA"/>
</dbReference>
<dbReference type="GO" id="GO:0005886">
    <property type="term" value="C:plasma membrane"/>
    <property type="evidence" value="ECO:0007669"/>
    <property type="project" value="UniProtKB-SubCell"/>
</dbReference>
<evidence type="ECO:0000313" key="11">
    <source>
        <dbReference type="EMBL" id="MQU16576.1"/>
    </source>
</evidence>
<name>A0A6G1W257_9PSED</name>
<evidence type="ECO:0000256" key="3">
    <source>
        <dbReference type="ARBA" id="ARBA00022692"/>
    </source>
</evidence>
<keyword evidence="2" id="KW-1003">Cell membrane</keyword>
<feature type="transmembrane region" description="Helical" evidence="8">
    <location>
        <begin position="34"/>
        <end position="52"/>
    </location>
</feature>
<dbReference type="Pfam" id="PF18967">
    <property type="entry name" value="PycTM"/>
    <property type="match status" value="1"/>
</dbReference>
<keyword evidence="4" id="KW-0547">Nucleotide-binding</keyword>
<reference evidence="12 13" key="1">
    <citation type="submission" date="2019-10" db="EMBL/GenBank/DDBJ databases">
        <title>Evaluation of single-gene subtyping targets for Pseudomonas.</title>
        <authorList>
            <person name="Reichler S.J."/>
            <person name="Orsi R.H."/>
            <person name="Wiedmann M."/>
            <person name="Martin N.H."/>
            <person name="Murphy S.I."/>
        </authorList>
    </citation>
    <scope>NUCLEOTIDE SEQUENCE [LARGE SCALE GENOMIC DNA]</scope>
    <source>
        <strain evidence="10 13">FSL R10-0802</strain>
        <strain evidence="11 12">FSL R10-1594</strain>
    </source>
</reference>
<feature type="domain" description="Pycsar effector protein" evidence="9">
    <location>
        <begin position="16"/>
        <end position="167"/>
    </location>
</feature>
<evidence type="ECO:0000313" key="12">
    <source>
        <dbReference type="Proteomes" id="UP000443000"/>
    </source>
</evidence>
<keyword evidence="6" id="KW-0051">Antiviral defense</keyword>
<dbReference type="InterPro" id="IPR043760">
    <property type="entry name" value="PycTM_dom"/>
</dbReference>
<keyword evidence="3 8" id="KW-0812">Transmembrane</keyword>
<dbReference type="GO" id="GO:0051607">
    <property type="term" value="P:defense response to virus"/>
    <property type="evidence" value="ECO:0007669"/>
    <property type="project" value="UniProtKB-KW"/>
</dbReference>
<proteinExistence type="predicted"/>
<dbReference type="EMBL" id="WIWP01000005">
    <property type="protein sequence ID" value="MQT25125.1"/>
    <property type="molecule type" value="Genomic_DNA"/>
</dbReference>
<dbReference type="GO" id="GO:0000166">
    <property type="term" value="F:nucleotide binding"/>
    <property type="evidence" value="ECO:0007669"/>
    <property type="project" value="UniProtKB-KW"/>
</dbReference>
<evidence type="ECO:0000256" key="8">
    <source>
        <dbReference type="SAM" id="Phobius"/>
    </source>
</evidence>
<evidence type="ECO:0000256" key="4">
    <source>
        <dbReference type="ARBA" id="ARBA00022741"/>
    </source>
</evidence>
<evidence type="ECO:0000256" key="6">
    <source>
        <dbReference type="ARBA" id="ARBA00023118"/>
    </source>
</evidence>